<evidence type="ECO:0000256" key="3">
    <source>
        <dbReference type="ARBA" id="ARBA00022448"/>
    </source>
</evidence>
<evidence type="ECO:0000256" key="6">
    <source>
        <dbReference type="ARBA" id="ARBA00022927"/>
    </source>
</evidence>
<reference evidence="10" key="1">
    <citation type="submission" date="2021-10" db="EMBL/GenBank/DDBJ databases">
        <title>De novo Genome Assembly of Clathrus columnatus (Basidiomycota, Fungi) Using Illumina and Nanopore Sequence Data.</title>
        <authorList>
            <person name="Ogiso-Tanaka E."/>
            <person name="Itagaki H."/>
            <person name="Hosoya T."/>
            <person name="Hosaka K."/>
        </authorList>
    </citation>
    <scope>NUCLEOTIDE SEQUENCE</scope>
    <source>
        <strain evidence="10">MO-923</strain>
    </source>
</reference>
<comment type="caution">
    <text evidence="10">The sequence shown here is derived from an EMBL/GenBank/DDBJ whole genome shotgun (WGS) entry which is preliminary data.</text>
</comment>
<dbReference type="InterPro" id="IPR004648">
    <property type="entry name" value="Oligpept_transpt"/>
</dbReference>
<dbReference type="Pfam" id="PF03169">
    <property type="entry name" value="OPT"/>
    <property type="match status" value="1"/>
</dbReference>
<proteinExistence type="inferred from homology"/>
<evidence type="ECO:0000313" key="10">
    <source>
        <dbReference type="EMBL" id="GJJ13071.1"/>
    </source>
</evidence>
<dbReference type="InterPro" id="IPR004813">
    <property type="entry name" value="OPT"/>
</dbReference>
<feature type="transmembrane region" description="Helical" evidence="9">
    <location>
        <begin position="192"/>
        <end position="211"/>
    </location>
</feature>
<dbReference type="GO" id="GO:0016020">
    <property type="term" value="C:membrane"/>
    <property type="evidence" value="ECO:0007669"/>
    <property type="project" value="UniProtKB-SubCell"/>
</dbReference>
<evidence type="ECO:0000256" key="7">
    <source>
        <dbReference type="ARBA" id="ARBA00022989"/>
    </source>
</evidence>
<organism evidence="10 11">
    <name type="scientific">Clathrus columnatus</name>
    <dbReference type="NCBI Taxonomy" id="1419009"/>
    <lineage>
        <taxon>Eukaryota</taxon>
        <taxon>Fungi</taxon>
        <taxon>Dikarya</taxon>
        <taxon>Basidiomycota</taxon>
        <taxon>Agaricomycotina</taxon>
        <taxon>Agaricomycetes</taxon>
        <taxon>Phallomycetidae</taxon>
        <taxon>Phallales</taxon>
        <taxon>Clathraceae</taxon>
        <taxon>Clathrus</taxon>
    </lineage>
</organism>
<feature type="transmembrane region" description="Helical" evidence="9">
    <location>
        <begin position="135"/>
        <end position="156"/>
    </location>
</feature>
<dbReference type="EMBL" id="BPWL01000008">
    <property type="protein sequence ID" value="GJJ13071.1"/>
    <property type="molecule type" value="Genomic_DNA"/>
</dbReference>
<keyword evidence="11" id="KW-1185">Reference proteome</keyword>
<accession>A0AAV5AKV3</accession>
<keyword evidence="6" id="KW-0653">Protein transport</keyword>
<keyword evidence="7 9" id="KW-1133">Transmembrane helix</keyword>
<name>A0AAV5AKV3_9AGAM</name>
<evidence type="ECO:0000256" key="2">
    <source>
        <dbReference type="ARBA" id="ARBA00008807"/>
    </source>
</evidence>
<evidence type="ECO:0000256" key="8">
    <source>
        <dbReference type="ARBA" id="ARBA00023136"/>
    </source>
</evidence>
<evidence type="ECO:0000313" key="11">
    <source>
        <dbReference type="Proteomes" id="UP001050691"/>
    </source>
</evidence>
<dbReference type="PANTHER" id="PTHR22601">
    <property type="entry name" value="ISP4 LIKE PROTEIN"/>
    <property type="match status" value="1"/>
</dbReference>
<keyword evidence="3" id="KW-0813">Transport</keyword>
<protein>
    <submittedName>
        <fullName evidence="10">Uncharacterized protein</fullName>
    </submittedName>
</protein>
<evidence type="ECO:0000256" key="9">
    <source>
        <dbReference type="SAM" id="Phobius"/>
    </source>
</evidence>
<keyword evidence="5" id="KW-0571">Peptide transport</keyword>
<evidence type="ECO:0000256" key="1">
    <source>
        <dbReference type="ARBA" id="ARBA00004141"/>
    </source>
</evidence>
<comment type="similarity">
    <text evidence="2">Belongs to the oligopeptide OPT transporter family.</text>
</comment>
<keyword evidence="4 9" id="KW-0812">Transmembrane</keyword>
<dbReference type="GO" id="GO:0035673">
    <property type="term" value="F:oligopeptide transmembrane transporter activity"/>
    <property type="evidence" value="ECO:0007669"/>
    <property type="project" value="InterPro"/>
</dbReference>
<gene>
    <name evidence="10" type="ORF">Clacol_007320</name>
</gene>
<feature type="transmembrane region" description="Helical" evidence="9">
    <location>
        <begin position="66"/>
        <end position="85"/>
    </location>
</feature>
<evidence type="ECO:0000256" key="4">
    <source>
        <dbReference type="ARBA" id="ARBA00022692"/>
    </source>
</evidence>
<keyword evidence="8 9" id="KW-0472">Membrane</keyword>
<evidence type="ECO:0000256" key="5">
    <source>
        <dbReference type="ARBA" id="ARBA00022856"/>
    </source>
</evidence>
<sequence>MYNYYRTAPGMGPLFQILGSAVIPGSSQANMYFQLYSSVSLAQAQFMLSDLKLGQYVKRGSVPPRSTFIVQMTGTVVGALLNYVIMQIVVSNERTILLSNEGTRVWSGQQVQSFNANAVLWGALGKEIYGPHGPYFIVPLGIVIGLALPVVPWLVYKKFGWRWLPYLNTAFLAHEISLYRQYLFGAGIDGGAQIFVFIFSFALAGAGGVGFESGRKRSE</sequence>
<dbReference type="AlphaFoldDB" id="A0AAV5AKV3"/>
<comment type="subcellular location">
    <subcellularLocation>
        <location evidence="1">Membrane</location>
        <topology evidence="1">Multi-pass membrane protein</topology>
    </subcellularLocation>
</comment>
<dbReference type="GO" id="GO:0015031">
    <property type="term" value="P:protein transport"/>
    <property type="evidence" value="ECO:0007669"/>
    <property type="project" value="UniProtKB-KW"/>
</dbReference>
<dbReference type="Proteomes" id="UP001050691">
    <property type="component" value="Unassembled WGS sequence"/>
</dbReference>